<evidence type="ECO:0000256" key="2">
    <source>
        <dbReference type="ARBA" id="ARBA00022676"/>
    </source>
</evidence>
<evidence type="ECO:0000313" key="9">
    <source>
        <dbReference type="Proteomes" id="UP000663829"/>
    </source>
</evidence>
<evidence type="ECO:0000313" key="7">
    <source>
        <dbReference type="EMBL" id="CAF1395888.1"/>
    </source>
</evidence>
<dbReference type="SUPFAM" id="SSF56399">
    <property type="entry name" value="ADP-ribosylation"/>
    <property type="match status" value="1"/>
</dbReference>
<dbReference type="EMBL" id="CAJOBC010082677">
    <property type="protein sequence ID" value="CAF4290103.1"/>
    <property type="molecule type" value="Genomic_DNA"/>
</dbReference>
<evidence type="ECO:0000256" key="4">
    <source>
        <dbReference type="ARBA" id="ARBA00022695"/>
    </source>
</evidence>
<protein>
    <recommendedName>
        <fullName evidence="6">NAD(P)(+)--arginine ADP-ribosyltransferase</fullName>
        <ecNumber evidence="6">2.4.2.31</ecNumber>
    </recommendedName>
    <alternativeName>
        <fullName evidence="6">Mono(ADP-ribosyl)transferase</fullName>
    </alternativeName>
</protein>
<sequence length="260" mass="29501">FCSSYQCYSCRSENNTNCRDNFNSAGISKEEAGEKQCYKAKNHKLNSVVRGYIGDAASFGDTCPNKCEDGKVEGMDVTACCCVGDLCNHGDHRTNPWGSFSVDKTACTPVNMNVAARNHRKMYQLNQHILNRSFLSPSVERQIAEMFAGEGQQLKMKQTIDHRPIQFSYLCQYLVKQKSTCLNIQHLSMRPEEKEVLIPPFTVFKIIKKYARIRKIFGKAIMPVTKAETTYISQSSTRLRSGRARNKIQRCLCLRADVIL</sequence>
<comment type="catalytic activity">
    <reaction evidence="5 6">
        <text>L-arginyl-[protein] + NAD(+) = N(omega)-(ADP-D-ribosyl)-L-arginyl-[protein] + nicotinamide + H(+)</text>
        <dbReference type="Rhea" id="RHEA:19149"/>
        <dbReference type="Rhea" id="RHEA-COMP:10532"/>
        <dbReference type="Rhea" id="RHEA-COMP:15087"/>
        <dbReference type="ChEBI" id="CHEBI:15378"/>
        <dbReference type="ChEBI" id="CHEBI:17154"/>
        <dbReference type="ChEBI" id="CHEBI:29965"/>
        <dbReference type="ChEBI" id="CHEBI:57540"/>
        <dbReference type="ChEBI" id="CHEBI:142554"/>
        <dbReference type="EC" id="2.4.2.31"/>
    </reaction>
</comment>
<evidence type="ECO:0000256" key="3">
    <source>
        <dbReference type="ARBA" id="ARBA00022679"/>
    </source>
</evidence>
<reference evidence="7" key="1">
    <citation type="submission" date="2021-02" db="EMBL/GenBank/DDBJ databases">
        <authorList>
            <person name="Nowell W R."/>
        </authorList>
    </citation>
    <scope>NUCLEOTIDE SEQUENCE</scope>
</reference>
<dbReference type="EC" id="2.4.2.31" evidence="6"/>
<keyword evidence="4" id="KW-0548">Nucleotidyltransferase</keyword>
<keyword evidence="2 6" id="KW-0328">Glycosyltransferase</keyword>
<evidence type="ECO:0000256" key="1">
    <source>
        <dbReference type="ARBA" id="ARBA00009558"/>
    </source>
</evidence>
<dbReference type="Gene3D" id="3.90.176.10">
    <property type="entry name" value="Toxin ADP-ribosyltransferase, Chain A, domain 1"/>
    <property type="match status" value="1"/>
</dbReference>
<comment type="similarity">
    <text evidence="1 6">Belongs to the Arg-specific ADP-ribosyltransferase family.</text>
</comment>
<accession>A0A815KNF4</accession>
<dbReference type="GO" id="GO:0106274">
    <property type="term" value="F:NAD+-protein-arginine ADP-ribosyltransferase activity"/>
    <property type="evidence" value="ECO:0007669"/>
    <property type="project" value="UniProtKB-EC"/>
</dbReference>
<dbReference type="Pfam" id="PF01129">
    <property type="entry name" value="ART"/>
    <property type="match status" value="1"/>
</dbReference>
<dbReference type="AlphaFoldDB" id="A0A815KNF4"/>
<name>A0A815KNF4_9BILA</name>
<keyword evidence="6" id="KW-0521">NADP</keyword>
<dbReference type="Proteomes" id="UP000663829">
    <property type="component" value="Unassembled WGS sequence"/>
</dbReference>
<keyword evidence="9" id="KW-1185">Reference proteome</keyword>
<dbReference type="Proteomes" id="UP000681722">
    <property type="component" value="Unassembled WGS sequence"/>
</dbReference>
<proteinExistence type="inferred from homology"/>
<comment type="caution">
    <text evidence="7">The sequence shown here is derived from an EMBL/GenBank/DDBJ whole genome shotgun (WGS) entry which is preliminary data.</text>
</comment>
<organism evidence="7 9">
    <name type="scientific">Didymodactylos carnosus</name>
    <dbReference type="NCBI Taxonomy" id="1234261"/>
    <lineage>
        <taxon>Eukaryota</taxon>
        <taxon>Metazoa</taxon>
        <taxon>Spiralia</taxon>
        <taxon>Gnathifera</taxon>
        <taxon>Rotifera</taxon>
        <taxon>Eurotatoria</taxon>
        <taxon>Bdelloidea</taxon>
        <taxon>Philodinida</taxon>
        <taxon>Philodinidae</taxon>
        <taxon>Didymodactylos</taxon>
    </lineage>
</organism>
<evidence type="ECO:0000313" key="8">
    <source>
        <dbReference type="EMBL" id="CAF4290103.1"/>
    </source>
</evidence>
<keyword evidence="6" id="KW-0520">NAD</keyword>
<dbReference type="GO" id="GO:0016779">
    <property type="term" value="F:nucleotidyltransferase activity"/>
    <property type="evidence" value="ECO:0007669"/>
    <property type="project" value="UniProtKB-KW"/>
</dbReference>
<dbReference type="InterPro" id="IPR000768">
    <property type="entry name" value="ART"/>
</dbReference>
<dbReference type="OrthoDB" id="423533at2759"/>
<feature type="non-terminal residue" evidence="7">
    <location>
        <position position="260"/>
    </location>
</feature>
<keyword evidence="3 6" id="KW-0808">Transferase</keyword>
<gene>
    <name evidence="7" type="ORF">GPM918_LOCUS33026</name>
    <name evidence="8" type="ORF">SRO942_LOCUS33704</name>
</gene>
<dbReference type="EMBL" id="CAJNOQ010017261">
    <property type="protein sequence ID" value="CAF1395888.1"/>
    <property type="molecule type" value="Genomic_DNA"/>
</dbReference>
<evidence type="ECO:0000256" key="5">
    <source>
        <dbReference type="ARBA" id="ARBA00047597"/>
    </source>
</evidence>
<evidence type="ECO:0000256" key="6">
    <source>
        <dbReference type="RuleBase" id="RU361228"/>
    </source>
</evidence>